<protein>
    <submittedName>
        <fullName evidence="3">Short-chain dehydrogenase/reductase SDR</fullName>
    </submittedName>
</protein>
<evidence type="ECO:0000256" key="1">
    <source>
        <dbReference type="ARBA" id="ARBA00006484"/>
    </source>
</evidence>
<dbReference type="PROSITE" id="PS00061">
    <property type="entry name" value="ADH_SHORT"/>
    <property type="match status" value="1"/>
</dbReference>
<evidence type="ECO:0000313" key="4">
    <source>
        <dbReference type="Proteomes" id="UP000012015"/>
    </source>
</evidence>
<dbReference type="AlphaFoldDB" id="M7NNW8"/>
<dbReference type="GO" id="GO:0016616">
    <property type="term" value="F:oxidoreductase activity, acting on the CH-OH group of donors, NAD or NADP as acceptor"/>
    <property type="evidence" value="ECO:0007669"/>
    <property type="project" value="TreeGrafter"/>
</dbReference>
<dbReference type="STRING" id="1276920.ADIAG_00236"/>
<dbReference type="PANTHER" id="PTHR42760:SF133">
    <property type="entry name" value="3-OXOACYL-[ACYL-CARRIER-PROTEIN] REDUCTASE"/>
    <property type="match status" value="1"/>
</dbReference>
<keyword evidence="4" id="KW-1185">Reference proteome</keyword>
<dbReference type="PANTHER" id="PTHR42760">
    <property type="entry name" value="SHORT-CHAIN DEHYDROGENASES/REDUCTASES FAMILY MEMBER"/>
    <property type="match status" value="1"/>
</dbReference>
<dbReference type="PATRIC" id="fig|1276920.7.peg.233"/>
<name>M7NNW8_9MICC</name>
<organism evidence="3 4">
    <name type="scientific">Paeniglutamicibacter gangotriensis Lz1y</name>
    <dbReference type="NCBI Taxonomy" id="1276920"/>
    <lineage>
        <taxon>Bacteria</taxon>
        <taxon>Bacillati</taxon>
        <taxon>Actinomycetota</taxon>
        <taxon>Actinomycetes</taxon>
        <taxon>Micrococcales</taxon>
        <taxon>Micrococcaceae</taxon>
        <taxon>Paeniglutamicibacter</taxon>
    </lineage>
</organism>
<dbReference type="EMBL" id="AOCK01000001">
    <property type="protein sequence ID" value="EMR00229.1"/>
    <property type="molecule type" value="Genomic_DNA"/>
</dbReference>
<proteinExistence type="inferred from homology"/>
<evidence type="ECO:0000256" key="2">
    <source>
        <dbReference type="ARBA" id="ARBA00023002"/>
    </source>
</evidence>
<dbReference type="SUPFAM" id="SSF51735">
    <property type="entry name" value="NAD(P)-binding Rossmann-fold domains"/>
    <property type="match status" value="1"/>
</dbReference>
<dbReference type="PRINTS" id="PR00081">
    <property type="entry name" value="GDHRDH"/>
</dbReference>
<comment type="caution">
    <text evidence="3">The sequence shown here is derived from an EMBL/GenBank/DDBJ whole genome shotgun (WGS) entry which is preliminary data.</text>
</comment>
<dbReference type="InterPro" id="IPR020904">
    <property type="entry name" value="Sc_DH/Rdtase_CS"/>
</dbReference>
<dbReference type="InterPro" id="IPR002347">
    <property type="entry name" value="SDR_fam"/>
</dbReference>
<sequence length="247" mass="25465">METDPIIDLKDKVIVLTGAAGGQGISHDRMLHQLGAKLVLTDLEAANVEVLAGTLGGNGIALGQDVRSLADWIKVVDAAVENFGGVDVLVNNAGIAPVGELAETSEAQLRNTLDINLVGPILGMQTVLPAMQEHGGSIINIASTAALVGYSGRAPYVASKWGLRGVGKSVAREYAGFGIRVNTICLGAVDTVMSEPDTRAGVGLITQNPIPRVAQPREISTMVAFLASDASSYCTGQDFVIDGGSTA</sequence>
<evidence type="ECO:0000313" key="3">
    <source>
        <dbReference type="EMBL" id="EMR00229.1"/>
    </source>
</evidence>
<accession>M7NNW8</accession>
<dbReference type="PRINTS" id="PR00080">
    <property type="entry name" value="SDRFAMILY"/>
</dbReference>
<dbReference type="Gene3D" id="3.40.50.720">
    <property type="entry name" value="NAD(P)-binding Rossmann-like Domain"/>
    <property type="match status" value="1"/>
</dbReference>
<dbReference type="InterPro" id="IPR036291">
    <property type="entry name" value="NAD(P)-bd_dom_sf"/>
</dbReference>
<comment type="similarity">
    <text evidence="1">Belongs to the short-chain dehydrogenases/reductases (SDR) family.</text>
</comment>
<reference evidence="3 4" key="1">
    <citation type="journal article" date="2013" name="Genome Announc.">
        <title>Draft Genome Sequence of Arthrobacter gangotriensis Strain Lz1yT, Isolated from a Penguin Rookery Soil Sample Collected in Antarctica, near the Indian Station Dakshin Gangotri.</title>
        <authorList>
            <person name="Shivaji S."/>
            <person name="Ara S."/>
            <person name="Bandi S."/>
            <person name="Singh A."/>
            <person name="Kumar Pinnaka A."/>
        </authorList>
    </citation>
    <scope>NUCLEOTIDE SEQUENCE [LARGE SCALE GENOMIC DNA]</scope>
    <source>
        <strain evidence="3 4">Lz1y</strain>
    </source>
</reference>
<dbReference type="Proteomes" id="UP000012015">
    <property type="component" value="Unassembled WGS sequence"/>
</dbReference>
<dbReference type="RefSeq" id="WP_007269443.1">
    <property type="nucleotide sequence ID" value="NZ_AOCK01000001.1"/>
</dbReference>
<dbReference type="FunFam" id="3.40.50.720:FF:000084">
    <property type="entry name" value="Short-chain dehydrogenase reductase"/>
    <property type="match status" value="1"/>
</dbReference>
<gene>
    <name evidence="3" type="ORF">ADIAG_00236</name>
</gene>
<dbReference type="eggNOG" id="COG1028">
    <property type="taxonomic scope" value="Bacteria"/>
</dbReference>
<keyword evidence="2" id="KW-0560">Oxidoreductase</keyword>
<dbReference type="Pfam" id="PF13561">
    <property type="entry name" value="adh_short_C2"/>
    <property type="match status" value="1"/>
</dbReference>